<accession>A0ABU5YWZ4</accession>
<keyword evidence="1" id="KW-0378">Hydrolase</keyword>
<proteinExistence type="predicted"/>
<evidence type="ECO:0000313" key="1">
    <source>
        <dbReference type="EMBL" id="MEB3068509.1"/>
    </source>
</evidence>
<dbReference type="Gene3D" id="3.40.50.1820">
    <property type="entry name" value="alpha/beta hydrolase"/>
    <property type="match status" value="1"/>
</dbReference>
<sequence>MNRPGYRPVIPSRLLYLTEPARAAVDIGLLVGAAPLLRNLPRGDGHPVLVLPGLGAADSATLVLRRVLRRLGYRVHGWGLGTNFGPTPRVRDGIAARLDALSARYQVPISVIGWSLGGLYARELAWRRTESIRQVITLGSPLRLATGTAGQADPVATDMSDFPQWPRFNEWARWYGDYQSAINETRGESGPLPVPATAIYSVVDGIVGRQVCLDDADTGRQAEYIAIRASHIAFAYHPAAVYAIADRLAQPAGDWHPFEPPALLRAAYPKS</sequence>
<keyword evidence="2" id="KW-1185">Reference proteome</keyword>
<comment type="caution">
    <text evidence="1">The sequence shown here is derived from an EMBL/GenBank/DDBJ whole genome shotgun (WGS) entry which is preliminary data.</text>
</comment>
<dbReference type="RefSeq" id="WP_225396325.1">
    <property type="nucleotide sequence ID" value="NZ_JAYJJQ010000003.1"/>
</dbReference>
<protein>
    <submittedName>
        <fullName evidence="1">Alpha/beta hydrolase</fullName>
    </submittedName>
</protein>
<dbReference type="GO" id="GO:0016787">
    <property type="term" value="F:hydrolase activity"/>
    <property type="evidence" value="ECO:0007669"/>
    <property type="project" value="UniProtKB-KW"/>
</dbReference>
<dbReference type="InterPro" id="IPR029058">
    <property type="entry name" value="AB_hydrolase_fold"/>
</dbReference>
<evidence type="ECO:0000313" key="2">
    <source>
        <dbReference type="Proteomes" id="UP001299283"/>
    </source>
</evidence>
<name>A0ABU5YWZ4_9MYCO</name>
<dbReference type="EMBL" id="JAYJJQ010000003">
    <property type="protein sequence ID" value="MEB3068509.1"/>
    <property type="molecule type" value="Genomic_DNA"/>
</dbReference>
<dbReference type="SUPFAM" id="SSF53474">
    <property type="entry name" value="alpha/beta-Hydrolases"/>
    <property type="match status" value="1"/>
</dbReference>
<organism evidence="1 2">
    <name type="scientific">[Mycobacterium] vasticus</name>
    <dbReference type="NCBI Taxonomy" id="2875777"/>
    <lineage>
        <taxon>Bacteria</taxon>
        <taxon>Bacillati</taxon>
        <taxon>Actinomycetota</taxon>
        <taxon>Actinomycetes</taxon>
        <taxon>Mycobacteriales</taxon>
        <taxon>Mycobacteriaceae</taxon>
        <taxon>Mycolicibacter</taxon>
    </lineage>
</organism>
<reference evidence="1 2" key="1">
    <citation type="submission" date="2023-12" db="EMBL/GenBank/DDBJ databases">
        <title>Description of new species of Mycobacterium terrae complex isolated from sewage at the Sao Paulo Zoological Park Foundation in Brazil.</title>
        <authorList>
            <person name="Romagnoli C.L."/>
            <person name="Conceicao E.C."/>
            <person name="Machado E."/>
            <person name="Barreto L.B.P.F."/>
            <person name="Sharma A."/>
            <person name="Silva N.M."/>
            <person name="Marques L.E."/>
            <person name="Juliana M.A."/>
            <person name="Lourenco M.C.S."/>
            <person name="Digiampietri L.A."/>
            <person name="Suffys P.N."/>
            <person name="Viana-Niero C."/>
        </authorList>
    </citation>
    <scope>NUCLEOTIDE SEQUENCE [LARGE SCALE GENOMIC DNA]</scope>
    <source>
        <strain evidence="1 2">MYC017</strain>
    </source>
</reference>
<dbReference type="Proteomes" id="UP001299283">
    <property type="component" value="Unassembled WGS sequence"/>
</dbReference>
<gene>
    <name evidence="1" type="ORF">K5L39_04870</name>
</gene>